<evidence type="ECO:0000256" key="3">
    <source>
        <dbReference type="ARBA" id="ARBA00022801"/>
    </source>
</evidence>
<dbReference type="EMBL" id="CP003923">
    <property type="protein sequence ID" value="AIC93542.1"/>
    <property type="molecule type" value="Genomic_DNA"/>
</dbReference>
<protein>
    <recommendedName>
        <fullName evidence="2">protein-tyrosine-phosphatase</fullName>
        <ecNumber evidence="2">3.1.3.48</ecNumber>
    </recommendedName>
</protein>
<comment type="catalytic activity">
    <reaction evidence="5">
        <text>O-phospho-L-tyrosyl-[protein] + H2O = L-tyrosyl-[protein] + phosphate</text>
        <dbReference type="Rhea" id="RHEA:10684"/>
        <dbReference type="Rhea" id="RHEA-COMP:10136"/>
        <dbReference type="Rhea" id="RHEA-COMP:20101"/>
        <dbReference type="ChEBI" id="CHEBI:15377"/>
        <dbReference type="ChEBI" id="CHEBI:43474"/>
        <dbReference type="ChEBI" id="CHEBI:46858"/>
        <dbReference type="ChEBI" id="CHEBI:61978"/>
        <dbReference type="EC" id="3.1.3.48"/>
    </reaction>
</comment>
<dbReference type="HOGENOM" id="CLU_1092627_0_0_9"/>
<keyword evidence="7" id="KW-1185">Reference proteome</keyword>
<dbReference type="Proteomes" id="UP000027142">
    <property type="component" value="Chromosome"/>
</dbReference>
<dbReference type="Pfam" id="PF19567">
    <property type="entry name" value="CpsB_CapC"/>
    <property type="match status" value="1"/>
</dbReference>
<keyword evidence="4" id="KW-0904">Protein phosphatase</keyword>
<evidence type="ECO:0000256" key="1">
    <source>
        <dbReference type="ARBA" id="ARBA00005750"/>
    </source>
</evidence>
<name>A0A060LTT2_9BACI</name>
<sequence>MFDVWNEGLPEISGVSRSRSKLLEQIHFLRDRHMQSLCYIPLFKRDDAATWGDEVTKTVKAYNEKLNGITLLQGQVLPLDDDLLTDLQAGRAIPLNKTLFVLVTLDGEDLQNAAEKLYQLAVAGYYPVLLYPEKDTRIQKHPDLLYKLVKQGAYTMMDATSLLSTTDKGRRKCTRALVSGNLIHMIGNYSEIFTKWDENKMEEVDTILSKINPAQQKSIKENFANLLSSKTIRIEEPLHVDKRSISSFFSKSKA</sequence>
<accession>A0A060LTT2</accession>
<dbReference type="RefSeq" id="WP_038477751.1">
    <property type="nucleotide sequence ID" value="NZ_CP003923.1"/>
</dbReference>
<gene>
    <name evidence="6" type="ORF">BleG1_0934</name>
</gene>
<dbReference type="OrthoDB" id="2818338at2"/>
<evidence type="ECO:0000313" key="6">
    <source>
        <dbReference type="EMBL" id="AIC93542.1"/>
    </source>
</evidence>
<dbReference type="STRING" id="1246626.BleG1_0934"/>
<evidence type="ECO:0000313" key="7">
    <source>
        <dbReference type="Proteomes" id="UP000027142"/>
    </source>
</evidence>
<comment type="similarity">
    <text evidence="1">Belongs to the metallo-dependent hydrolases superfamily. CpsB/CapC family.</text>
</comment>
<evidence type="ECO:0000256" key="5">
    <source>
        <dbReference type="ARBA" id="ARBA00051722"/>
    </source>
</evidence>
<dbReference type="PANTHER" id="PTHR39181">
    <property type="entry name" value="TYROSINE-PROTEIN PHOSPHATASE YWQE"/>
    <property type="match status" value="1"/>
</dbReference>
<dbReference type="GO" id="GO:0004725">
    <property type="term" value="F:protein tyrosine phosphatase activity"/>
    <property type="evidence" value="ECO:0007669"/>
    <property type="project" value="UniProtKB-EC"/>
</dbReference>
<reference evidence="6 7" key="1">
    <citation type="journal article" date="2014" name="Gene">
        <title>A comparative genomic analysis of the alkalitolerant soil bacterium Bacillus lehensis G1.</title>
        <authorList>
            <person name="Noor Y.M."/>
            <person name="Samsulrizal N.H."/>
            <person name="Jema'on N.A."/>
            <person name="Low K.O."/>
            <person name="Ramli A.N."/>
            <person name="Alias N.I."/>
            <person name="Damis S.I."/>
            <person name="Fuzi S.F."/>
            <person name="Isa M.N."/>
            <person name="Murad A.M."/>
            <person name="Raih M.F."/>
            <person name="Bakar F.D."/>
            <person name="Najimudin N."/>
            <person name="Mahadi N.M."/>
            <person name="Illias R.M."/>
        </authorList>
    </citation>
    <scope>NUCLEOTIDE SEQUENCE [LARGE SCALE GENOMIC DNA]</scope>
    <source>
        <strain evidence="6 7">G1</strain>
    </source>
</reference>
<dbReference type="AlphaFoldDB" id="A0A060LTT2"/>
<dbReference type="InterPro" id="IPR016667">
    <property type="entry name" value="Caps_polysacc_synth_CpsB/CapC"/>
</dbReference>
<evidence type="ECO:0000256" key="2">
    <source>
        <dbReference type="ARBA" id="ARBA00013064"/>
    </source>
</evidence>
<dbReference type="KEGG" id="ble:BleG1_0934"/>
<keyword evidence="3" id="KW-0378">Hydrolase</keyword>
<dbReference type="PATRIC" id="fig|1246626.3.peg.941"/>
<dbReference type="Gene3D" id="3.20.20.140">
    <property type="entry name" value="Metal-dependent hydrolases"/>
    <property type="match status" value="1"/>
</dbReference>
<dbReference type="GO" id="GO:0030145">
    <property type="term" value="F:manganese ion binding"/>
    <property type="evidence" value="ECO:0007669"/>
    <property type="project" value="InterPro"/>
</dbReference>
<dbReference type="EC" id="3.1.3.48" evidence="2"/>
<organism evidence="6 7">
    <name type="scientific">Shouchella lehensis G1</name>
    <dbReference type="NCBI Taxonomy" id="1246626"/>
    <lineage>
        <taxon>Bacteria</taxon>
        <taxon>Bacillati</taxon>
        <taxon>Bacillota</taxon>
        <taxon>Bacilli</taxon>
        <taxon>Bacillales</taxon>
        <taxon>Bacillaceae</taxon>
        <taxon>Shouchella</taxon>
    </lineage>
</organism>
<evidence type="ECO:0000256" key="4">
    <source>
        <dbReference type="ARBA" id="ARBA00022912"/>
    </source>
</evidence>
<proteinExistence type="inferred from homology"/>
<dbReference type="PANTHER" id="PTHR39181:SF1">
    <property type="entry name" value="TYROSINE-PROTEIN PHOSPHATASE YWQE"/>
    <property type="match status" value="1"/>
</dbReference>
<dbReference type="eggNOG" id="COG4464">
    <property type="taxonomic scope" value="Bacteria"/>
</dbReference>